<evidence type="ECO:0000313" key="3">
    <source>
        <dbReference type="Proteomes" id="UP000694892"/>
    </source>
</evidence>
<evidence type="ECO:0000256" key="1">
    <source>
        <dbReference type="SAM" id="MobiDB-lite"/>
    </source>
</evidence>
<feature type="region of interest" description="Disordered" evidence="1">
    <location>
        <begin position="46"/>
        <end position="73"/>
    </location>
</feature>
<sequence>MRETRQKISGSAFPGRTQKFLSSSFVIFSGAQKLCGKWNRGACVAPSGSAPTSSPSQPGTESAPRDCGEDRTPTALTANTSWITCRYEGGAFASCSAPCAGCGVHLPSWASNTKGSLSTISPPEGNTVKVLLAVSPPLAISASWASSLSGTSGRAASFSSRLTIGSASIVVIPSTISLSRSSTSGWSDRLEIVADPVRELF</sequence>
<gene>
    <name evidence="2" type="ORF">XELAEV_18009173mg</name>
</gene>
<feature type="compositionally biased region" description="Basic and acidic residues" evidence="1">
    <location>
        <begin position="63"/>
        <end position="72"/>
    </location>
</feature>
<dbReference type="Proteomes" id="UP000694892">
    <property type="component" value="Chromosome 1S"/>
</dbReference>
<organism evidence="2 3">
    <name type="scientific">Xenopus laevis</name>
    <name type="common">African clawed frog</name>
    <dbReference type="NCBI Taxonomy" id="8355"/>
    <lineage>
        <taxon>Eukaryota</taxon>
        <taxon>Metazoa</taxon>
        <taxon>Chordata</taxon>
        <taxon>Craniata</taxon>
        <taxon>Vertebrata</taxon>
        <taxon>Euteleostomi</taxon>
        <taxon>Amphibia</taxon>
        <taxon>Batrachia</taxon>
        <taxon>Anura</taxon>
        <taxon>Pipoidea</taxon>
        <taxon>Pipidae</taxon>
        <taxon>Xenopodinae</taxon>
        <taxon>Xenopus</taxon>
        <taxon>Xenopus</taxon>
    </lineage>
</organism>
<accession>A0A974DRX1</accession>
<protein>
    <submittedName>
        <fullName evidence="2">Uncharacterized protein</fullName>
    </submittedName>
</protein>
<reference evidence="3" key="1">
    <citation type="journal article" date="2016" name="Nature">
        <title>Genome evolution in the allotetraploid frog Xenopus laevis.</title>
        <authorList>
            <person name="Session A.M."/>
            <person name="Uno Y."/>
            <person name="Kwon T."/>
            <person name="Chapman J.A."/>
            <person name="Toyoda A."/>
            <person name="Takahashi S."/>
            <person name="Fukui A."/>
            <person name="Hikosaka A."/>
            <person name="Suzuki A."/>
            <person name="Kondo M."/>
            <person name="van Heeringen S.J."/>
            <person name="Quigley I."/>
            <person name="Heinz S."/>
            <person name="Ogino H."/>
            <person name="Ochi H."/>
            <person name="Hellsten U."/>
            <person name="Lyons J.B."/>
            <person name="Simakov O."/>
            <person name="Putnam N."/>
            <person name="Stites J."/>
            <person name="Kuroki Y."/>
            <person name="Tanaka T."/>
            <person name="Michiue T."/>
            <person name="Watanabe M."/>
            <person name="Bogdanovic O."/>
            <person name="Lister R."/>
            <person name="Georgiou G."/>
            <person name="Paranjpe S.S."/>
            <person name="van Kruijsbergen I."/>
            <person name="Shu S."/>
            <person name="Carlson J."/>
            <person name="Kinoshita T."/>
            <person name="Ohta Y."/>
            <person name="Mawaribuchi S."/>
            <person name="Jenkins J."/>
            <person name="Grimwood J."/>
            <person name="Schmutz J."/>
            <person name="Mitros T."/>
            <person name="Mozaffari S.V."/>
            <person name="Suzuki Y."/>
            <person name="Haramoto Y."/>
            <person name="Yamamoto T.S."/>
            <person name="Takagi C."/>
            <person name="Heald R."/>
            <person name="Miller K."/>
            <person name="Haudenschild C."/>
            <person name="Kitzman J."/>
            <person name="Nakayama T."/>
            <person name="Izutsu Y."/>
            <person name="Robert J."/>
            <person name="Fortriede J."/>
            <person name="Burns K."/>
            <person name="Lotay V."/>
            <person name="Karimi K."/>
            <person name="Yasuoka Y."/>
            <person name="Dichmann D.S."/>
            <person name="Flajnik M.F."/>
            <person name="Houston D.W."/>
            <person name="Shendure J."/>
            <person name="DuPasquier L."/>
            <person name="Vize P.D."/>
            <person name="Zorn A.M."/>
            <person name="Ito M."/>
            <person name="Marcotte E.M."/>
            <person name="Wallingford J.B."/>
            <person name="Ito Y."/>
            <person name="Asashima M."/>
            <person name="Ueno N."/>
            <person name="Matsuda Y."/>
            <person name="Veenstra G.J."/>
            <person name="Fujiyama A."/>
            <person name="Harland R.M."/>
            <person name="Taira M."/>
            <person name="Rokhsar D.S."/>
        </authorList>
    </citation>
    <scope>NUCLEOTIDE SEQUENCE [LARGE SCALE GENOMIC DNA]</scope>
    <source>
        <strain evidence="3">J</strain>
    </source>
</reference>
<proteinExistence type="predicted"/>
<name>A0A974DRX1_XENLA</name>
<evidence type="ECO:0000313" key="2">
    <source>
        <dbReference type="EMBL" id="OCT96954.1"/>
    </source>
</evidence>
<dbReference type="EMBL" id="CM004467">
    <property type="protein sequence ID" value="OCT96954.1"/>
    <property type="molecule type" value="Genomic_DNA"/>
</dbReference>
<feature type="compositionally biased region" description="Low complexity" evidence="1">
    <location>
        <begin position="46"/>
        <end position="60"/>
    </location>
</feature>
<dbReference type="AlphaFoldDB" id="A0A974DRX1"/>